<accession>A0A3B1AVV1</accession>
<evidence type="ECO:0000259" key="2">
    <source>
        <dbReference type="PROSITE" id="PS50263"/>
    </source>
</evidence>
<evidence type="ECO:0000313" key="3">
    <source>
        <dbReference type="EMBL" id="VAW96926.1"/>
    </source>
</evidence>
<feature type="domain" description="CN hydrolase" evidence="2">
    <location>
        <begin position="2"/>
        <end position="250"/>
    </location>
</feature>
<dbReference type="SUPFAM" id="SSF56317">
    <property type="entry name" value="Carbon-nitrogen hydrolase"/>
    <property type="match status" value="1"/>
</dbReference>
<dbReference type="AlphaFoldDB" id="A0A3B1AVV1"/>
<proteinExistence type="predicted"/>
<name>A0A3B1AVV1_9ZZZZ</name>
<dbReference type="EMBL" id="UOFT01000054">
    <property type="protein sequence ID" value="VAW96926.1"/>
    <property type="molecule type" value="Genomic_DNA"/>
</dbReference>
<sequence length="275" mass="30617">MKRIAAIQMASGPNVSANLNEAGRWISYAVDAGANLVVLPENFAFMGMNETDVLKIKEQQGDGPIQDFIKKMCSKHQAWIVTGTIPIVSDDAQRIRAACFLMNPEGKIVARYDKIHLFDVTLDDGENYFESKVIDAGSDIVVQDTPFGRMGFAVCYDLRFPEMFRRMVDKGVDLIVLPAAFTAITGKAHWESLVRARAIENLSYVVASAQGGYHANGRETHGESMIVDPWGEVKDRLARGSGFVIADLDQDKINLTRKQFPVLQHRKLECYQKSS</sequence>
<dbReference type="PROSITE" id="PS01227">
    <property type="entry name" value="UPF0012"/>
    <property type="match status" value="1"/>
</dbReference>
<dbReference type="InterPro" id="IPR001110">
    <property type="entry name" value="UPF0012_CS"/>
</dbReference>
<dbReference type="InterPro" id="IPR045254">
    <property type="entry name" value="Nit1/2_C-N_Hydrolase"/>
</dbReference>
<dbReference type="InterPro" id="IPR003010">
    <property type="entry name" value="C-N_Hydrolase"/>
</dbReference>
<dbReference type="CDD" id="cd07572">
    <property type="entry name" value="nit"/>
    <property type="match status" value="1"/>
</dbReference>
<dbReference type="PANTHER" id="PTHR23088:SF27">
    <property type="entry name" value="DEAMINATED GLUTATHIONE AMIDASE"/>
    <property type="match status" value="1"/>
</dbReference>
<evidence type="ECO:0000256" key="1">
    <source>
        <dbReference type="ARBA" id="ARBA00022801"/>
    </source>
</evidence>
<reference evidence="3" key="1">
    <citation type="submission" date="2018-06" db="EMBL/GenBank/DDBJ databases">
        <authorList>
            <person name="Zhirakovskaya E."/>
        </authorList>
    </citation>
    <scope>NUCLEOTIDE SEQUENCE</scope>
</reference>
<organism evidence="3">
    <name type="scientific">hydrothermal vent metagenome</name>
    <dbReference type="NCBI Taxonomy" id="652676"/>
    <lineage>
        <taxon>unclassified sequences</taxon>
        <taxon>metagenomes</taxon>
        <taxon>ecological metagenomes</taxon>
    </lineage>
</organism>
<dbReference type="GO" id="GO:0016811">
    <property type="term" value="F:hydrolase activity, acting on carbon-nitrogen (but not peptide) bonds, in linear amides"/>
    <property type="evidence" value="ECO:0007669"/>
    <property type="project" value="InterPro"/>
</dbReference>
<keyword evidence="1" id="KW-0378">Hydrolase</keyword>
<gene>
    <name evidence="3" type="ORF">MNBD_GAMMA23-1366</name>
</gene>
<dbReference type="PANTHER" id="PTHR23088">
    <property type="entry name" value="NITRILASE-RELATED"/>
    <property type="match status" value="1"/>
</dbReference>
<dbReference type="InterPro" id="IPR036526">
    <property type="entry name" value="C-N_Hydrolase_sf"/>
</dbReference>
<dbReference type="PROSITE" id="PS50263">
    <property type="entry name" value="CN_HYDROLASE"/>
    <property type="match status" value="1"/>
</dbReference>
<protein>
    <submittedName>
        <fullName evidence="3">FIG003879: Uncharacterized subgroup of the nitrilase superfamily</fullName>
    </submittedName>
</protein>
<dbReference type="Gene3D" id="3.60.110.10">
    <property type="entry name" value="Carbon-nitrogen hydrolase"/>
    <property type="match status" value="1"/>
</dbReference>
<dbReference type="Pfam" id="PF00795">
    <property type="entry name" value="CN_hydrolase"/>
    <property type="match status" value="1"/>
</dbReference>